<keyword evidence="1" id="KW-0805">Transcription regulation</keyword>
<dbReference type="GO" id="GO:0003677">
    <property type="term" value="F:DNA binding"/>
    <property type="evidence" value="ECO:0007669"/>
    <property type="project" value="UniProtKB-KW"/>
</dbReference>
<protein>
    <submittedName>
        <fullName evidence="5">Transcriptional regulator</fullName>
    </submittedName>
</protein>
<dbReference type="KEGG" id="barh:WN72_09395"/>
<dbReference type="AlphaFoldDB" id="A0AAE7NZJ5"/>
<dbReference type="Gene3D" id="1.10.260.40">
    <property type="entry name" value="lambda repressor-like DNA-binding domains"/>
    <property type="match status" value="1"/>
</dbReference>
<dbReference type="Proteomes" id="UP000594015">
    <property type="component" value="Chromosome"/>
</dbReference>
<evidence type="ECO:0000313" key="5">
    <source>
        <dbReference type="EMBL" id="QOZ73246.1"/>
    </source>
</evidence>
<evidence type="ECO:0000313" key="6">
    <source>
        <dbReference type="Proteomes" id="UP000594015"/>
    </source>
</evidence>
<evidence type="ECO:0000256" key="1">
    <source>
        <dbReference type="ARBA" id="ARBA00023015"/>
    </source>
</evidence>
<evidence type="ECO:0000256" key="2">
    <source>
        <dbReference type="ARBA" id="ARBA00023125"/>
    </source>
</evidence>
<proteinExistence type="predicted"/>
<keyword evidence="3" id="KW-0804">Transcription</keyword>
<dbReference type="EMBL" id="CP030050">
    <property type="protein sequence ID" value="QOZ73246.1"/>
    <property type="molecule type" value="Genomic_DNA"/>
</dbReference>
<sequence length="88" mass="9809">MPHDAEGAVFHGARQASIARDIPDVAAIRHKFRNGYLPLTQQAFADGLGIPVKTLRHWEQGKRKPTGAALVLLRLVDREPALFERMRG</sequence>
<dbReference type="InterPro" id="IPR010982">
    <property type="entry name" value="Lambda_DNA-bd_dom_sf"/>
</dbReference>
<dbReference type="PROSITE" id="PS50943">
    <property type="entry name" value="HTH_CROC1"/>
    <property type="match status" value="1"/>
</dbReference>
<name>A0AAE7NZJ5_9BRAD</name>
<dbReference type="PANTHER" id="PTHR36511:SF4">
    <property type="entry name" value="ANTITOXIN MQSA"/>
    <property type="match status" value="1"/>
</dbReference>
<gene>
    <name evidence="5" type="ORF">WN72_09395</name>
</gene>
<organism evidence="5 6">
    <name type="scientific">Bradyrhizobium arachidis</name>
    <dbReference type="NCBI Taxonomy" id="858423"/>
    <lineage>
        <taxon>Bacteria</taxon>
        <taxon>Pseudomonadati</taxon>
        <taxon>Pseudomonadota</taxon>
        <taxon>Alphaproteobacteria</taxon>
        <taxon>Hyphomicrobiales</taxon>
        <taxon>Nitrobacteraceae</taxon>
        <taxon>Bradyrhizobium</taxon>
    </lineage>
</organism>
<keyword evidence="2" id="KW-0238">DNA-binding</keyword>
<feature type="domain" description="HTH cro/C1-type" evidence="4">
    <location>
        <begin position="39"/>
        <end position="73"/>
    </location>
</feature>
<dbReference type="PANTHER" id="PTHR36511">
    <property type="entry name" value="MERR FAMILY BACTERIAL REGULATORY PROTEIN"/>
    <property type="match status" value="1"/>
</dbReference>
<dbReference type="SUPFAM" id="SSF47413">
    <property type="entry name" value="lambda repressor-like DNA-binding domains"/>
    <property type="match status" value="1"/>
</dbReference>
<dbReference type="Pfam" id="PF01381">
    <property type="entry name" value="HTH_3"/>
    <property type="match status" value="1"/>
</dbReference>
<dbReference type="InterPro" id="IPR001387">
    <property type="entry name" value="Cro/C1-type_HTH"/>
</dbReference>
<dbReference type="InterPro" id="IPR052359">
    <property type="entry name" value="HTH-type_reg/antitoxin"/>
</dbReference>
<evidence type="ECO:0000259" key="4">
    <source>
        <dbReference type="PROSITE" id="PS50943"/>
    </source>
</evidence>
<dbReference type="CDD" id="cd00093">
    <property type="entry name" value="HTH_XRE"/>
    <property type="match status" value="1"/>
</dbReference>
<evidence type="ECO:0000256" key="3">
    <source>
        <dbReference type="ARBA" id="ARBA00023163"/>
    </source>
</evidence>
<reference evidence="5 6" key="1">
    <citation type="submission" date="2018-06" db="EMBL/GenBank/DDBJ databases">
        <title>Comparative genomics of Bradyrhizobium nodulating Arachidis hypogaea.</title>
        <authorList>
            <person name="Li Y."/>
        </authorList>
    </citation>
    <scope>NUCLEOTIDE SEQUENCE [LARGE SCALE GENOMIC DNA]</scope>
    <source>
        <strain evidence="5 6">CCBAU 051107</strain>
    </source>
</reference>
<accession>A0AAE7NZJ5</accession>